<feature type="compositionally biased region" description="Polar residues" evidence="5">
    <location>
        <begin position="71"/>
        <end position="85"/>
    </location>
</feature>
<proteinExistence type="inferred from homology"/>
<dbReference type="GO" id="GO:0032259">
    <property type="term" value="P:methylation"/>
    <property type="evidence" value="ECO:0007669"/>
    <property type="project" value="UniProtKB-KW"/>
</dbReference>
<dbReference type="Pfam" id="PF22435">
    <property type="entry name" value="MRM3-like_sub_bind"/>
    <property type="match status" value="1"/>
</dbReference>
<evidence type="ECO:0000256" key="3">
    <source>
        <dbReference type="ARBA" id="ARBA00022679"/>
    </source>
</evidence>
<dbReference type="GO" id="GO:0003723">
    <property type="term" value="F:RNA binding"/>
    <property type="evidence" value="ECO:0007669"/>
    <property type="project" value="InterPro"/>
</dbReference>
<evidence type="ECO:0000313" key="9">
    <source>
        <dbReference type="Proteomes" id="UP001445076"/>
    </source>
</evidence>
<name>A0AAW0XL48_CHEQU</name>
<comment type="similarity">
    <text evidence="1">Belongs to the class IV-like SAM-binding methyltransferase superfamily. RNA methyltransferase TrmH family.</text>
</comment>
<gene>
    <name evidence="8" type="ORF">OTU49_001212</name>
</gene>
<dbReference type="SUPFAM" id="SSF75217">
    <property type="entry name" value="alpha/beta knot"/>
    <property type="match status" value="1"/>
</dbReference>
<organism evidence="8 9">
    <name type="scientific">Cherax quadricarinatus</name>
    <name type="common">Australian red claw crayfish</name>
    <dbReference type="NCBI Taxonomy" id="27406"/>
    <lineage>
        <taxon>Eukaryota</taxon>
        <taxon>Metazoa</taxon>
        <taxon>Ecdysozoa</taxon>
        <taxon>Arthropoda</taxon>
        <taxon>Crustacea</taxon>
        <taxon>Multicrustacea</taxon>
        <taxon>Malacostraca</taxon>
        <taxon>Eumalacostraca</taxon>
        <taxon>Eucarida</taxon>
        <taxon>Decapoda</taxon>
        <taxon>Pleocyemata</taxon>
        <taxon>Astacidea</taxon>
        <taxon>Parastacoidea</taxon>
        <taxon>Parastacidae</taxon>
        <taxon>Cherax</taxon>
    </lineage>
</organism>
<dbReference type="GO" id="GO:0006396">
    <property type="term" value="P:RNA processing"/>
    <property type="evidence" value="ECO:0007669"/>
    <property type="project" value="InterPro"/>
</dbReference>
<evidence type="ECO:0000256" key="1">
    <source>
        <dbReference type="ARBA" id="ARBA00007228"/>
    </source>
</evidence>
<feature type="domain" description="tRNA/rRNA methyltransferase SpoU type" evidence="6">
    <location>
        <begin position="233"/>
        <end position="321"/>
    </location>
</feature>
<reference evidence="8 9" key="1">
    <citation type="journal article" date="2024" name="BMC Genomics">
        <title>Genome assembly of redclaw crayfish (Cherax quadricarinatus) provides insights into its immune adaptation and hypoxia tolerance.</title>
        <authorList>
            <person name="Liu Z."/>
            <person name="Zheng J."/>
            <person name="Li H."/>
            <person name="Fang K."/>
            <person name="Wang S."/>
            <person name="He J."/>
            <person name="Zhou D."/>
            <person name="Weng S."/>
            <person name="Chi M."/>
            <person name="Gu Z."/>
            <person name="He J."/>
            <person name="Li F."/>
            <person name="Wang M."/>
        </authorList>
    </citation>
    <scope>NUCLEOTIDE SEQUENCE [LARGE SCALE GENOMIC DNA]</scope>
    <source>
        <strain evidence="8">ZL_2023a</strain>
    </source>
</reference>
<feature type="domain" description="MRM3-like substrate binding" evidence="7">
    <location>
        <begin position="129"/>
        <end position="171"/>
    </location>
</feature>
<dbReference type="Gene3D" id="3.40.1280.10">
    <property type="match status" value="1"/>
</dbReference>
<dbReference type="Pfam" id="PF00588">
    <property type="entry name" value="SpoU_methylase"/>
    <property type="match status" value="1"/>
</dbReference>
<keyword evidence="3" id="KW-0808">Transferase</keyword>
<comment type="caution">
    <text evidence="8">The sequence shown here is derived from an EMBL/GenBank/DDBJ whole genome shotgun (WGS) entry which is preliminary data.</text>
</comment>
<dbReference type="AlphaFoldDB" id="A0AAW0XL48"/>
<keyword evidence="9" id="KW-1185">Reference proteome</keyword>
<dbReference type="InterPro" id="IPR053888">
    <property type="entry name" value="MRM3-like_sub_bind"/>
</dbReference>
<sequence>MFRFRTCFLSVVKTCVPKTTRHYRKFARQPVRVHLSTVDQAEQTLKQYENMVSRSRSNTYTNTKHKLRQDVNATNDLTSQQTVQKSRPEKKLPDYEVCNSSSDISQVLVNEIQFTHLKDARNFIRSMLNNINSRKFRDENKLFVVEGFRIVKEALDAGITPEAIFFSRLCDIARLKSASSGLELKELNALNELPLYKTPYKNLQMRSSLTTCPGIIGVFKRPDSLHTSLNLPLTVILDEIREPGNIGGILRTVAAVGIDHVILMKGCCDPWESKVLRAACGAHFRVKLTPKVTWDTIRNYIPEDASLLLADMCQDRDYNENVQLKDSAEIPLVKNHKSEVNENEKVGTYEIDSDGNKIFIDSMYNNEALLSQFKNVKFPLHYYDDFELSRKIFGTKLGAFLIIGGEIGISNAAKMFSYNNGGIQVAVPLANGMDSLNMSVAAGIILYEIQRQYHHYFCHEQHEEP</sequence>
<dbReference type="Proteomes" id="UP001445076">
    <property type="component" value="Unassembled WGS sequence"/>
</dbReference>
<evidence type="ECO:0000259" key="7">
    <source>
        <dbReference type="Pfam" id="PF22435"/>
    </source>
</evidence>
<dbReference type="InterPro" id="IPR029028">
    <property type="entry name" value="Alpha/beta_knot_MTases"/>
</dbReference>
<dbReference type="EMBL" id="JARKIK010000024">
    <property type="protein sequence ID" value="KAK8743690.1"/>
    <property type="molecule type" value="Genomic_DNA"/>
</dbReference>
<dbReference type="InterPro" id="IPR029064">
    <property type="entry name" value="Ribosomal_eL30-like_sf"/>
</dbReference>
<feature type="coiled-coil region" evidence="4">
    <location>
        <begin position="31"/>
        <end position="58"/>
    </location>
</feature>
<evidence type="ECO:0000256" key="4">
    <source>
        <dbReference type="SAM" id="Coils"/>
    </source>
</evidence>
<evidence type="ECO:0000256" key="5">
    <source>
        <dbReference type="SAM" id="MobiDB-lite"/>
    </source>
</evidence>
<feature type="region of interest" description="Disordered" evidence="5">
    <location>
        <begin position="69"/>
        <end position="94"/>
    </location>
</feature>
<accession>A0AAW0XL48</accession>
<evidence type="ECO:0008006" key="10">
    <source>
        <dbReference type="Google" id="ProtNLM"/>
    </source>
</evidence>
<keyword evidence="2" id="KW-0489">Methyltransferase</keyword>
<dbReference type="InterPro" id="IPR051259">
    <property type="entry name" value="rRNA_Methyltransferase"/>
</dbReference>
<evidence type="ECO:0000259" key="6">
    <source>
        <dbReference type="Pfam" id="PF00588"/>
    </source>
</evidence>
<dbReference type="SUPFAM" id="SSF55315">
    <property type="entry name" value="L30e-like"/>
    <property type="match status" value="1"/>
</dbReference>
<dbReference type="GO" id="GO:0008173">
    <property type="term" value="F:RNA methyltransferase activity"/>
    <property type="evidence" value="ECO:0007669"/>
    <property type="project" value="InterPro"/>
</dbReference>
<dbReference type="Gene3D" id="3.30.1330.30">
    <property type="match status" value="1"/>
</dbReference>
<dbReference type="PANTHER" id="PTHR43191">
    <property type="entry name" value="RRNA METHYLTRANSFERASE 3"/>
    <property type="match status" value="1"/>
</dbReference>
<evidence type="ECO:0000256" key="2">
    <source>
        <dbReference type="ARBA" id="ARBA00022603"/>
    </source>
</evidence>
<protein>
    <recommendedName>
        <fullName evidence="10">rRNA methyltransferase 3, mitochondrial</fullName>
    </recommendedName>
</protein>
<keyword evidence="4" id="KW-0175">Coiled coil</keyword>
<evidence type="ECO:0000313" key="8">
    <source>
        <dbReference type="EMBL" id="KAK8743690.1"/>
    </source>
</evidence>
<dbReference type="PANTHER" id="PTHR43191:SF2">
    <property type="entry name" value="RRNA METHYLTRANSFERASE 3, MITOCHONDRIAL"/>
    <property type="match status" value="1"/>
</dbReference>
<dbReference type="InterPro" id="IPR029026">
    <property type="entry name" value="tRNA_m1G_MTases_N"/>
</dbReference>
<dbReference type="InterPro" id="IPR001537">
    <property type="entry name" value="SpoU_MeTrfase"/>
</dbReference>